<evidence type="ECO:0000313" key="7">
    <source>
        <dbReference type="Proteomes" id="UP000245086"/>
    </source>
</evidence>
<keyword evidence="1" id="KW-0677">Repeat</keyword>
<dbReference type="PANTHER" id="PTHR19211:SF14">
    <property type="entry name" value="ATP-BINDING CASSETTE SUB-FAMILY F MEMBER 1"/>
    <property type="match status" value="1"/>
</dbReference>
<dbReference type="InterPro" id="IPR050611">
    <property type="entry name" value="ABCF"/>
</dbReference>
<accession>A0A2P2E7E4</accession>
<feature type="domain" description="ABC transporter" evidence="5">
    <location>
        <begin position="2"/>
        <end position="243"/>
    </location>
</feature>
<dbReference type="PROSITE" id="PS00211">
    <property type="entry name" value="ABC_TRANSPORTER_1"/>
    <property type="match status" value="2"/>
</dbReference>
<dbReference type="InterPro" id="IPR003593">
    <property type="entry name" value="AAA+_ATPase"/>
</dbReference>
<name>A0A2P2E7E4_9PROT</name>
<dbReference type="CDD" id="cd03221">
    <property type="entry name" value="ABCF_EF-3"/>
    <property type="match status" value="2"/>
</dbReference>
<evidence type="ECO:0000256" key="2">
    <source>
        <dbReference type="ARBA" id="ARBA00022741"/>
    </source>
</evidence>
<keyword evidence="2" id="KW-0547">Nucleotide-binding</keyword>
<dbReference type="InterPro" id="IPR003439">
    <property type="entry name" value="ABC_transporter-like_ATP-bd"/>
</dbReference>
<dbReference type="SUPFAM" id="SSF52540">
    <property type="entry name" value="P-loop containing nucleoside triphosphate hydrolases"/>
    <property type="match status" value="2"/>
</dbReference>
<keyword evidence="7" id="KW-1185">Reference proteome</keyword>
<dbReference type="InterPro" id="IPR032781">
    <property type="entry name" value="ABC_tran_Xtn"/>
</dbReference>
<dbReference type="InterPro" id="IPR037118">
    <property type="entry name" value="Val-tRNA_synth_C_sf"/>
</dbReference>
<reference evidence="6 7" key="1">
    <citation type="journal article" date="2018" name="Genome Announc.">
        <title>Draft Genome Sequence of "Candidatus Phycosocius bacilliformis," an Alphaproteobacterial Ectosymbiont of the Hydrocarbon-Producing Green Alga Botryococcus braunii.</title>
        <authorList>
            <person name="Tanabe Y."/>
            <person name="Yamaguchi H."/>
            <person name="Watanabe M.M."/>
        </authorList>
    </citation>
    <scope>NUCLEOTIDE SEQUENCE [LARGE SCALE GENOMIC DNA]</scope>
    <source>
        <strain evidence="6 7">BOTRYCO-2</strain>
    </source>
</reference>
<evidence type="ECO:0000313" key="6">
    <source>
        <dbReference type="EMBL" id="GBF56977.1"/>
    </source>
</evidence>
<dbReference type="Gene3D" id="1.10.287.380">
    <property type="entry name" value="Valyl-tRNA synthetase, C-terminal domain"/>
    <property type="match status" value="1"/>
</dbReference>
<dbReference type="FunFam" id="3.40.50.300:FF:000011">
    <property type="entry name" value="Putative ABC transporter ATP-binding component"/>
    <property type="match status" value="1"/>
</dbReference>
<evidence type="ECO:0000256" key="3">
    <source>
        <dbReference type="ARBA" id="ARBA00022840"/>
    </source>
</evidence>
<protein>
    <submittedName>
        <fullName evidence="6">Putative ABC transporter ATP-binding protein YheS</fullName>
    </submittedName>
</protein>
<dbReference type="Proteomes" id="UP000245086">
    <property type="component" value="Unassembled WGS sequence"/>
</dbReference>
<keyword evidence="4" id="KW-0175">Coiled coil</keyword>
<feature type="domain" description="ABC transporter" evidence="5">
    <location>
        <begin position="310"/>
        <end position="525"/>
    </location>
</feature>
<dbReference type="Gene3D" id="3.40.50.300">
    <property type="entry name" value="P-loop containing nucleotide triphosphate hydrolases"/>
    <property type="match status" value="2"/>
</dbReference>
<dbReference type="OrthoDB" id="9808609at2"/>
<proteinExistence type="predicted"/>
<dbReference type="GO" id="GO:0016887">
    <property type="term" value="F:ATP hydrolysis activity"/>
    <property type="evidence" value="ECO:0007669"/>
    <property type="project" value="InterPro"/>
</dbReference>
<evidence type="ECO:0000259" key="5">
    <source>
        <dbReference type="PROSITE" id="PS50893"/>
    </source>
</evidence>
<dbReference type="SMART" id="SM00382">
    <property type="entry name" value="AAA"/>
    <property type="match status" value="2"/>
</dbReference>
<dbReference type="InterPro" id="IPR017871">
    <property type="entry name" value="ABC_transporter-like_CS"/>
</dbReference>
<evidence type="ECO:0000256" key="4">
    <source>
        <dbReference type="SAM" id="Coils"/>
    </source>
</evidence>
<keyword evidence="3 6" id="KW-0067">ATP-binding</keyword>
<gene>
    <name evidence="6" type="primary">yheS</name>
    <name evidence="6" type="ORF">PbB2_00634</name>
</gene>
<dbReference type="PANTHER" id="PTHR19211">
    <property type="entry name" value="ATP-BINDING TRANSPORT PROTEIN-RELATED"/>
    <property type="match status" value="1"/>
</dbReference>
<dbReference type="GO" id="GO:0005524">
    <property type="term" value="F:ATP binding"/>
    <property type="evidence" value="ECO:0007669"/>
    <property type="project" value="UniProtKB-KW"/>
</dbReference>
<sequence length="632" mass="68903">MLQITDLTYRLARRVLFDGANAVISDGWKVGLIGRNGSGKSTLLRLIQDEARKGDGSIRLKRGARMGFVAQEIPATPDPLIEVVLAADTERASLMAEAETATDPDRIGEIHTRLADIDAYSAEARASEILVGLGFKQAELTNPAGSFSGGWRMRAALAGVLFSMPDLLVLDEPTNYLDLEGAAWLETFLRKYPNTVLVVSHDREMLNRSVTHILALENAKLEIQAGGYDTYLRRRAERAALLAGQKAKQDAARAHLQAFVDRFRAKASKARQAQSRIKMLEKMQEIAVPIDERALPFHFDEPSELASPLIQLEEADLGYIAGKPVLRQVSFRLDHDDRIVIIGPNGQGKTTLVKSIGARLALLAGTRRASKAVKIGYFSQDQLDELRAGETVLQHVRDLEPDWPPSRHRSLAARMGFGQEKIDTSVEKLSGGEKVRLLLGLMAYQRPHVLILDEPTSHLDIDSREALIHALNDYSGAVLLITHDVYLAEACADRLWLVFDGAAKAYDGDLSDYRNLVLNADRPDTGPAAAKTFGKTSGKTSGKAFGQVASSAGKKGPSLSTLRFKLADAEKAIEAEQHALDALDARLASPSLYTEGAKAIADLSAKRARHAEALAKAEAAWIELSEAIESQT</sequence>
<organism evidence="6 7">
    <name type="scientific">Candidatus Phycosocius bacilliformis</name>
    <dbReference type="NCBI Taxonomy" id="1445552"/>
    <lineage>
        <taxon>Bacteria</taxon>
        <taxon>Pseudomonadati</taxon>
        <taxon>Pseudomonadota</taxon>
        <taxon>Alphaproteobacteria</taxon>
        <taxon>Caulobacterales</taxon>
        <taxon>Caulobacterales incertae sedis</taxon>
        <taxon>Candidatus Phycosocius</taxon>
    </lineage>
</organism>
<comment type="caution">
    <text evidence="6">The sequence shown here is derived from an EMBL/GenBank/DDBJ whole genome shotgun (WGS) entry which is preliminary data.</text>
</comment>
<evidence type="ECO:0000256" key="1">
    <source>
        <dbReference type="ARBA" id="ARBA00022737"/>
    </source>
</evidence>
<dbReference type="AlphaFoldDB" id="A0A2P2E7E4"/>
<dbReference type="Pfam" id="PF00005">
    <property type="entry name" value="ABC_tran"/>
    <property type="match status" value="2"/>
</dbReference>
<dbReference type="PROSITE" id="PS50893">
    <property type="entry name" value="ABC_TRANSPORTER_2"/>
    <property type="match status" value="2"/>
</dbReference>
<dbReference type="InterPro" id="IPR027417">
    <property type="entry name" value="P-loop_NTPase"/>
</dbReference>
<feature type="coiled-coil region" evidence="4">
    <location>
        <begin position="566"/>
        <end position="620"/>
    </location>
</feature>
<dbReference type="Pfam" id="PF12848">
    <property type="entry name" value="ABC_tran_Xtn"/>
    <property type="match status" value="1"/>
</dbReference>
<dbReference type="EMBL" id="BFBR01000001">
    <property type="protein sequence ID" value="GBF56977.1"/>
    <property type="molecule type" value="Genomic_DNA"/>
</dbReference>
<dbReference type="RefSeq" id="WP_108983807.1">
    <property type="nucleotide sequence ID" value="NZ_BFBR01000001.1"/>
</dbReference>